<accession>A0ABN7P2P9</accession>
<proteinExistence type="predicted"/>
<dbReference type="EMBL" id="CAJPIN010010312">
    <property type="protein sequence ID" value="CAG2059712.1"/>
    <property type="molecule type" value="Genomic_DNA"/>
</dbReference>
<evidence type="ECO:0000313" key="1">
    <source>
        <dbReference type="EMBL" id="CAG2059712.1"/>
    </source>
</evidence>
<evidence type="ECO:0000313" key="2">
    <source>
        <dbReference type="Proteomes" id="UP001153148"/>
    </source>
</evidence>
<keyword evidence="2" id="KW-1185">Reference proteome</keyword>
<sequence>MGLKPHKIKPYELDVESTCSSEAAIITDKLNTGPITAQSDGIRFVSCLGASSLLNTTLYLDQIKRARNKLKVYDKREILYKVNKNKAWINTLPNLRKIKTYMNQQEIFQSQEDSFLAPVVPSPIVQWEMSLK</sequence>
<comment type="caution">
    <text evidence="1">The sequence shown here is derived from an EMBL/GenBank/DDBJ whole genome shotgun (WGS) entry which is preliminary data.</text>
</comment>
<reference evidence="1" key="1">
    <citation type="submission" date="2021-03" db="EMBL/GenBank/DDBJ databases">
        <authorList>
            <person name="Tran Van P."/>
        </authorList>
    </citation>
    <scope>NUCLEOTIDE SEQUENCE</scope>
</reference>
<dbReference type="Proteomes" id="UP001153148">
    <property type="component" value="Unassembled WGS sequence"/>
</dbReference>
<protein>
    <submittedName>
        <fullName evidence="1">Uncharacterized protein</fullName>
    </submittedName>
</protein>
<organism evidence="1 2">
    <name type="scientific">Timema podura</name>
    <name type="common">Walking stick</name>
    <dbReference type="NCBI Taxonomy" id="61482"/>
    <lineage>
        <taxon>Eukaryota</taxon>
        <taxon>Metazoa</taxon>
        <taxon>Ecdysozoa</taxon>
        <taxon>Arthropoda</taxon>
        <taxon>Hexapoda</taxon>
        <taxon>Insecta</taxon>
        <taxon>Pterygota</taxon>
        <taxon>Neoptera</taxon>
        <taxon>Polyneoptera</taxon>
        <taxon>Phasmatodea</taxon>
        <taxon>Timematodea</taxon>
        <taxon>Timematoidea</taxon>
        <taxon>Timematidae</taxon>
        <taxon>Timema</taxon>
    </lineage>
</organism>
<gene>
    <name evidence="1" type="ORF">TPAB3V08_LOCUS6671</name>
</gene>
<feature type="non-terminal residue" evidence="1">
    <location>
        <position position="132"/>
    </location>
</feature>
<name>A0ABN7P2P9_TIMPD</name>